<reference evidence="2" key="2">
    <citation type="submission" date="2023-02" db="EMBL/GenBank/DDBJ databases">
        <authorList>
            <consortium name="DOE Joint Genome Institute"/>
            <person name="Mondo S.J."/>
            <person name="Chang Y."/>
            <person name="Wang Y."/>
            <person name="Ahrendt S."/>
            <person name="Andreopoulos W."/>
            <person name="Barry K."/>
            <person name="Beard J."/>
            <person name="Benny G.L."/>
            <person name="Blankenship S."/>
            <person name="Bonito G."/>
            <person name="Cuomo C."/>
            <person name="Desiro A."/>
            <person name="Gervers K.A."/>
            <person name="Hundley H."/>
            <person name="Kuo A."/>
            <person name="LaButti K."/>
            <person name="Lang B.F."/>
            <person name="Lipzen A."/>
            <person name="O'Donnell K."/>
            <person name="Pangilinan J."/>
            <person name="Reynolds N."/>
            <person name="Sandor L."/>
            <person name="Smith M.W."/>
            <person name="Tsang A."/>
            <person name="Grigoriev I.V."/>
            <person name="Stajich J.E."/>
            <person name="Spatafora J.W."/>
        </authorList>
    </citation>
    <scope>NUCLEOTIDE SEQUENCE</scope>
    <source>
        <strain evidence="2">RSA 2281</strain>
    </source>
</reference>
<sequence>MANRWSRKTTINDNNTAPTTIFTNGLSPRQIANKALTLGYKKLNRDAKRPHPQYNFRIQVLISNTIAKAETVLNQRTRRTNRRVMAAEEEEEEDYLFDLKNRHHSKAQQQQEQNNDPTTNGSILNHDLHQQSPLRSCSSKDQRQSTISSSLSSSSVTTTSLSTIRKNDMGDHQKKEKSQYNHDLYDKDADPMTGPSCHNHSTSSIVVSPSSASSSTSPIPRDCKPIVIQSVTAPSIESII</sequence>
<protein>
    <submittedName>
        <fullName evidence="2">Uncharacterized protein</fullName>
    </submittedName>
</protein>
<comment type="caution">
    <text evidence="2">The sequence shown here is derived from an EMBL/GenBank/DDBJ whole genome shotgun (WGS) entry which is preliminary data.</text>
</comment>
<proteinExistence type="predicted"/>
<reference evidence="2" key="1">
    <citation type="journal article" date="2022" name="IScience">
        <title>Evolution of zygomycete secretomes and the origins of terrestrial fungal ecologies.</title>
        <authorList>
            <person name="Chang Y."/>
            <person name="Wang Y."/>
            <person name="Mondo S."/>
            <person name="Ahrendt S."/>
            <person name="Andreopoulos W."/>
            <person name="Barry K."/>
            <person name="Beard J."/>
            <person name="Benny G.L."/>
            <person name="Blankenship S."/>
            <person name="Bonito G."/>
            <person name="Cuomo C."/>
            <person name="Desiro A."/>
            <person name="Gervers K.A."/>
            <person name="Hundley H."/>
            <person name="Kuo A."/>
            <person name="LaButti K."/>
            <person name="Lang B.F."/>
            <person name="Lipzen A."/>
            <person name="O'Donnell K."/>
            <person name="Pangilinan J."/>
            <person name="Reynolds N."/>
            <person name="Sandor L."/>
            <person name="Smith M.E."/>
            <person name="Tsang A."/>
            <person name="Grigoriev I.V."/>
            <person name="Stajich J.E."/>
            <person name="Spatafora J.W."/>
        </authorList>
    </citation>
    <scope>NUCLEOTIDE SEQUENCE</scope>
    <source>
        <strain evidence="2">RSA 2281</strain>
    </source>
</reference>
<feature type="region of interest" description="Disordered" evidence="1">
    <location>
        <begin position="103"/>
        <end position="222"/>
    </location>
</feature>
<dbReference type="AlphaFoldDB" id="A0AAD5KGM3"/>
<keyword evidence="3" id="KW-1185">Reference proteome</keyword>
<feature type="compositionally biased region" description="Polar residues" evidence="1">
    <location>
        <begin position="107"/>
        <end position="123"/>
    </location>
</feature>
<feature type="compositionally biased region" description="Low complexity" evidence="1">
    <location>
        <begin position="145"/>
        <end position="164"/>
    </location>
</feature>
<accession>A0AAD5KGM3</accession>
<evidence type="ECO:0000313" key="2">
    <source>
        <dbReference type="EMBL" id="KAI9270534.1"/>
    </source>
</evidence>
<evidence type="ECO:0000256" key="1">
    <source>
        <dbReference type="SAM" id="MobiDB-lite"/>
    </source>
</evidence>
<evidence type="ECO:0000313" key="3">
    <source>
        <dbReference type="Proteomes" id="UP001209540"/>
    </source>
</evidence>
<feature type="compositionally biased region" description="Basic and acidic residues" evidence="1">
    <location>
        <begin position="165"/>
        <end position="190"/>
    </location>
</feature>
<dbReference type="Proteomes" id="UP001209540">
    <property type="component" value="Unassembled WGS sequence"/>
</dbReference>
<name>A0AAD5KGM3_9FUNG</name>
<feature type="compositionally biased region" description="Low complexity" evidence="1">
    <location>
        <begin position="201"/>
        <end position="219"/>
    </location>
</feature>
<gene>
    <name evidence="2" type="ORF">BDA99DRAFT_502059</name>
</gene>
<dbReference type="EMBL" id="JAIXMP010000007">
    <property type="protein sequence ID" value="KAI9270534.1"/>
    <property type="molecule type" value="Genomic_DNA"/>
</dbReference>
<organism evidence="2 3">
    <name type="scientific">Phascolomyces articulosus</name>
    <dbReference type="NCBI Taxonomy" id="60185"/>
    <lineage>
        <taxon>Eukaryota</taxon>
        <taxon>Fungi</taxon>
        <taxon>Fungi incertae sedis</taxon>
        <taxon>Mucoromycota</taxon>
        <taxon>Mucoromycotina</taxon>
        <taxon>Mucoromycetes</taxon>
        <taxon>Mucorales</taxon>
        <taxon>Lichtheimiaceae</taxon>
        <taxon>Phascolomyces</taxon>
    </lineage>
</organism>